<protein>
    <submittedName>
        <fullName evidence="1">YPL168W</fullName>
    </submittedName>
</protein>
<name>A0ABX6EX59_KLUMA</name>
<evidence type="ECO:0000313" key="2">
    <source>
        <dbReference type="Proteomes" id="UP000422736"/>
    </source>
</evidence>
<sequence length="384" mass="44266">MLLSRCTRFGIRSVHFPTAHLDKGRVSWKVALDPNTPKERSVKAFKSSLHNTIERNAWPSESSPEREVLIELINNLSLPHDTLKKQIRKLYQMIFQHRVSDEDIYKAITKFNSRTIVNVITPKPINLKKELQNLKVTAEKYEKERVLKEQNLNEKSLSINNGISTKMQHEVVNRHQKPPVNNAKKETTTETITDRDINALKEFLEKAEKQENEIKKFVLEQQRKYQWSHNKGAPTQLTPGSLLFQKRIPSARIRKVSPFIPRLVEYERLIHPFSSTELTKFLSYDVEKSVSKVEPYDSTFLVHIQKKDLFGVINCGRIPPEQLLEIINQYENQGWKLFGDNSKGSYEVVFTKKVVTPPLIGRNGKIALGLASILTGCAFFLPPL</sequence>
<organism evidence="1 2">
    <name type="scientific">Kluyveromyces marxianus</name>
    <name type="common">Yeast</name>
    <name type="synonym">Candida kefyr</name>
    <dbReference type="NCBI Taxonomy" id="4911"/>
    <lineage>
        <taxon>Eukaryota</taxon>
        <taxon>Fungi</taxon>
        <taxon>Dikarya</taxon>
        <taxon>Ascomycota</taxon>
        <taxon>Saccharomycotina</taxon>
        <taxon>Saccharomycetes</taxon>
        <taxon>Saccharomycetales</taxon>
        <taxon>Saccharomycetaceae</taxon>
        <taxon>Kluyveromyces</taxon>
    </lineage>
</organism>
<keyword evidence="2" id="KW-1185">Reference proteome</keyword>
<reference evidence="1 2" key="1">
    <citation type="submission" date="2016-03" db="EMBL/GenBank/DDBJ databases">
        <title>How can Kluyveromyces marxianus grow so fast - potential evolutionary course in Saccharomyces Complex revealed by comparative genomics.</title>
        <authorList>
            <person name="Mo W."/>
            <person name="Lu W."/>
            <person name="Yang X."/>
            <person name="Qi J."/>
            <person name="Lv H."/>
        </authorList>
    </citation>
    <scope>NUCLEOTIDE SEQUENCE [LARGE SCALE GENOMIC DNA]</scope>
    <source>
        <strain evidence="1 2">FIM1</strain>
    </source>
</reference>
<dbReference type="EMBL" id="CP015056">
    <property type="protein sequence ID" value="QGN15464.1"/>
    <property type="molecule type" value="Genomic_DNA"/>
</dbReference>
<evidence type="ECO:0000313" key="1">
    <source>
        <dbReference type="EMBL" id="QGN15464.1"/>
    </source>
</evidence>
<dbReference type="Proteomes" id="UP000422736">
    <property type="component" value="Chromosome 3"/>
</dbReference>
<accession>A0ABX6EX59</accession>
<proteinExistence type="predicted"/>
<gene>
    <name evidence="1" type="primary">MRX4</name>
    <name evidence="1" type="ORF">FIM1_2155</name>
</gene>